<dbReference type="Pfam" id="PF00400">
    <property type="entry name" value="WD40"/>
    <property type="match status" value="11"/>
</dbReference>
<feature type="compositionally biased region" description="Low complexity" evidence="8">
    <location>
        <begin position="58"/>
        <end position="73"/>
    </location>
</feature>
<evidence type="ECO:0000256" key="8">
    <source>
        <dbReference type="SAM" id="MobiDB-lite"/>
    </source>
</evidence>
<keyword evidence="2" id="KW-0677">Repeat</keyword>
<proteinExistence type="inferred from homology"/>
<dbReference type="InterPro" id="IPR036322">
    <property type="entry name" value="WD40_repeat_dom_sf"/>
</dbReference>
<evidence type="ECO:0000256" key="1">
    <source>
        <dbReference type="ARBA" id="ARBA00022574"/>
    </source>
</evidence>
<dbReference type="PROSITE" id="PS00678">
    <property type="entry name" value="WD_REPEATS_1"/>
    <property type="match status" value="6"/>
</dbReference>
<dbReference type="SMART" id="SM00320">
    <property type="entry name" value="WD40"/>
    <property type="match status" value="12"/>
</dbReference>
<dbReference type="Gene3D" id="3.40.50.300">
    <property type="entry name" value="P-loop containing nucleotide triphosphate hydrolases"/>
    <property type="match status" value="1"/>
</dbReference>
<feature type="repeat" description="WD" evidence="7">
    <location>
        <begin position="1033"/>
        <end position="1075"/>
    </location>
</feature>
<dbReference type="Proteomes" id="UP000826661">
    <property type="component" value="Chromosome VI"/>
</dbReference>
<gene>
    <name evidence="10" type="ORF">H0G86_010967</name>
</gene>
<dbReference type="SUPFAM" id="SSF52540">
    <property type="entry name" value="P-loop containing nucleoside triphosphate hydrolases"/>
    <property type="match status" value="1"/>
</dbReference>
<reference evidence="10 11" key="1">
    <citation type="journal article" date="2021" name="BMC Genomics">
        <title>Telomere-to-telomere genome assembly of asparaginase-producing Trichoderma simmonsii.</title>
        <authorList>
            <person name="Chung D."/>
            <person name="Kwon Y.M."/>
            <person name="Yang Y."/>
        </authorList>
    </citation>
    <scope>NUCLEOTIDE SEQUENCE [LARGE SCALE GENOMIC DNA]</scope>
    <source>
        <strain evidence="10 11">GH-Sj1</strain>
    </source>
</reference>
<dbReference type="PRINTS" id="PR00320">
    <property type="entry name" value="GPROTEINBRPT"/>
</dbReference>
<dbReference type="InterPro" id="IPR027417">
    <property type="entry name" value="P-loop_NTPase"/>
</dbReference>
<dbReference type="GO" id="GO:0005634">
    <property type="term" value="C:nucleus"/>
    <property type="evidence" value="ECO:0007669"/>
    <property type="project" value="TreeGrafter"/>
</dbReference>
<dbReference type="EMBL" id="CP075869">
    <property type="protein sequence ID" value="QYT04032.1"/>
    <property type="molecule type" value="Genomic_DNA"/>
</dbReference>
<evidence type="ECO:0000256" key="5">
    <source>
        <dbReference type="ARBA" id="ARBA00039789"/>
    </source>
</evidence>
<name>A0A8G0LKN4_9HYPO</name>
<dbReference type="PROSITE" id="PS50294">
    <property type="entry name" value="WD_REPEATS_REGION"/>
    <property type="match status" value="9"/>
</dbReference>
<keyword evidence="3" id="KW-0175">Coiled coil</keyword>
<dbReference type="InterPro" id="IPR020472">
    <property type="entry name" value="WD40_PAC1"/>
</dbReference>
<keyword evidence="1 7" id="KW-0853">WD repeat</keyword>
<comment type="similarity">
    <text evidence="4">Belongs to the WD repeat MDV1/CAF4 family.</text>
</comment>
<comment type="function">
    <text evidence="6">Involved in mitochondrial fission. Acts as an adapter protein required to form mitochondrial fission complexes. Formation of these complexes is required to promote constriction and fission of the mitochondrial compartment at a late step in mitochondrial division.</text>
</comment>
<sequence>MPSKPGFRSRFKSIFSRSDNASTSTKSRIQAAGIKQLDGLHEPTSSRSTAPAGSDLNTGPVITTTSSVPTSTPTSLAEHLWDQAYDDLKKQDAALIEAYEKILSNKLNEATGSEQNIIAQHDTHARRNQMRQLIYDGLNKTAKEAKVKEVIGIAISTKDIITNAVQAAPQAALAWTGVCVALEMMQNPIAATKANRDGIEYVIKRMNMYWALSSVVLKDNANDGLSGIRDELEAQIINLYKVLLTYEIKSVCSYYRNRGSVLLRDIISLDDWNGDIQAIKVAERVFHDDFATFARLETASDIKQLVTHVKEQSTAQITKEDQQCMRDLRLSDPSDDKKRIEQTKGGLLQESYTWVLGNLEYQQWLVSEDSRLLWIKGDPGKGKTMLLCGIINELSSQSSQSGHGVCYFFCQATDQQLNNASAALRGLIFMLAKQQPSLISHIRKKYDEAGKKLFEGLNTWIALSDIFTAILQDPTLKSTYLIIDALDECVSDFEKLLDLIVHATGINAGVKWIVSSRNWPKIEERLRLAQQKVKLSLELNAESISSAVDFYIEKKVHQLSDLKGYDEKTYSEIRDYLFNNANDTFLWVALVCQNLAKYPRWKVLKMLSTFPPGLDSLYERMIEQMTTINDSIDSIASSDISLCKQILAVMMSVYRPITLQELGCLIEISEELSVDIEFLREIVALCGSFLTIREDTVYFIHQSAKDHLSKNDRAIFPLEGVHHNIFSLSLRAMNKVLKKNLYDLKDPAYLTENGISMPHAGSDPLSPIRYSCVHWVDHLRDKNALRRDDLSDDGAVSWFLRKHLLHWFEALSLIQHVSAGVVSIAMLETILTIQFPTGELLSLLRDAHRFLLRNRRTIEIAPLQTYSSALVFSPMKSLVRQAFHREISSWIQEEPTVEDNWSPCLQTLEGHTAWVTSVAFSADHKHIVSGSKDNTVKIWDAVTGVCLQTFEGHTDWVTSVIFLPNSEQVASGSVDETIKIWDAATGNCYESLEGHTGAVQSVAVLSDHQIVSVSHDQTIKIWDILTRACIMTLKGHDEYITSVATGTFANGNIATGSGDATIKIWDSSTGACVQTLKGHIAWICSVAFLNSQQVISGSDDETIKVWDIATGECVQTLRHTDSVWSLAIVAPGHVASGSDDMINIWDVATGACIQTLKGHTDYIKSIASISPDQVVSGSHDGTIKIWDLTVSTSERTFDSHSRLVQSTALSLDGRQMASGLTDDRIKVWDVETGACIQTLEGHNDFVTSIIFLKDGQIASASWDGMAKIWQVDTGACVQTLKAHGAVYSIASSPYSKYIALGLKKKVEIWNVTKGKCSWILDDTGFVNSLAFSMDDQQLVLGSGTFENKITIWNIATGKCTHTLEGHDSEIISVVFSSDGRYVASAANSTVKVWDIAEETCLQTLDVGMVHRLSFDPAVNHIIYSDIGIIDLDKYQDQAQDQAKDQAQDQGQDSRSVATRGYGLDRNHEWITKDGRPLLWLPVEYRSYTSVIVESSIVFCKSDRILKMKFLDPGQDI</sequence>
<keyword evidence="11" id="KW-1185">Reference proteome</keyword>
<evidence type="ECO:0000256" key="2">
    <source>
        <dbReference type="ARBA" id="ARBA00022737"/>
    </source>
</evidence>
<feature type="repeat" description="WD" evidence="7">
    <location>
        <begin position="1363"/>
        <end position="1403"/>
    </location>
</feature>
<evidence type="ECO:0000313" key="11">
    <source>
        <dbReference type="Proteomes" id="UP000826661"/>
    </source>
</evidence>
<organism evidence="10 11">
    <name type="scientific">Trichoderma simmonsii</name>
    <dbReference type="NCBI Taxonomy" id="1491479"/>
    <lineage>
        <taxon>Eukaryota</taxon>
        <taxon>Fungi</taxon>
        <taxon>Dikarya</taxon>
        <taxon>Ascomycota</taxon>
        <taxon>Pezizomycotina</taxon>
        <taxon>Sordariomycetes</taxon>
        <taxon>Hypocreomycetidae</taxon>
        <taxon>Hypocreales</taxon>
        <taxon>Hypocreaceae</taxon>
        <taxon>Trichoderma</taxon>
    </lineage>
</organism>
<dbReference type="SUPFAM" id="SSF50978">
    <property type="entry name" value="WD40 repeat-like"/>
    <property type="match status" value="2"/>
</dbReference>
<dbReference type="InterPro" id="IPR001680">
    <property type="entry name" value="WD40_rpt"/>
</dbReference>
<dbReference type="Pfam" id="PF24883">
    <property type="entry name" value="NPHP3_N"/>
    <property type="match status" value="1"/>
</dbReference>
<dbReference type="CDD" id="cd00200">
    <property type="entry name" value="WD40"/>
    <property type="match status" value="2"/>
</dbReference>
<protein>
    <recommendedName>
        <fullName evidence="5">Mitochondrial division protein 1</fullName>
    </recommendedName>
</protein>
<accession>A0A8G0LKN4</accession>
<evidence type="ECO:0000256" key="6">
    <source>
        <dbReference type="ARBA" id="ARBA00043913"/>
    </source>
</evidence>
<feature type="compositionally biased region" description="Polar residues" evidence="8">
    <location>
        <begin position="19"/>
        <end position="28"/>
    </location>
</feature>
<dbReference type="PROSITE" id="PS50837">
    <property type="entry name" value="NACHT"/>
    <property type="match status" value="1"/>
</dbReference>
<feature type="repeat" description="WD" evidence="7">
    <location>
        <begin position="1156"/>
        <end position="1196"/>
    </location>
</feature>
<evidence type="ECO:0000256" key="3">
    <source>
        <dbReference type="ARBA" id="ARBA00023054"/>
    </source>
</evidence>
<dbReference type="PROSITE" id="PS50082">
    <property type="entry name" value="WD_REPEATS_2"/>
    <property type="match status" value="9"/>
</dbReference>
<evidence type="ECO:0000313" key="10">
    <source>
        <dbReference type="EMBL" id="QYT04032.1"/>
    </source>
</evidence>
<dbReference type="InterPro" id="IPR015943">
    <property type="entry name" value="WD40/YVTN_repeat-like_dom_sf"/>
</dbReference>
<dbReference type="Pfam" id="PF17100">
    <property type="entry name" value="NACHT_N"/>
    <property type="match status" value="1"/>
</dbReference>
<feature type="repeat" description="WD" evidence="7">
    <location>
        <begin position="1076"/>
        <end position="1116"/>
    </location>
</feature>
<dbReference type="InterPro" id="IPR031359">
    <property type="entry name" value="NACHT_N"/>
</dbReference>
<evidence type="ECO:0000259" key="9">
    <source>
        <dbReference type="PROSITE" id="PS50837"/>
    </source>
</evidence>
<evidence type="ECO:0000256" key="4">
    <source>
        <dbReference type="ARBA" id="ARBA00038415"/>
    </source>
</evidence>
<feature type="domain" description="NACHT" evidence="9">
    <location>
        <begin position="371"/>
        <end position="593"/>
    </location>
</feature>
<feature type="region of interest" description="Disordered" evidence="8">
    <location>
        <begin position="1"/>
        <end position="73"/>
    </location>
</feature>
<dbReference type="InterPro" id="IPR056884">
    <property type="entry name" value="NPHP3-like_N"/>
</dbReference>
<dbReference type="GO" id="GO:1990234">
    <property type="term" value="C:transferase complex"/>
    <property type="evidence" value="ECO:0007669"/>
    <property type="project" value="UniProtKB-ARBA"/>
</dbReference>
<feature type="repeat" description="WD" evidence="7">
    <location>
        <begin position="992"/>
        <end position="1032"/>
    </location>
</feature>
<dbReference type="PANTHER" id="PTHR22847">
    <property type="entry name" value="WD40 REPEAT PROTEIN"/>
    <property type="match status" value="1"/>
</dbReference>
<dbReference type="InterPro" id="IPR007111">
    <property type="entry name" value="NACHT_NTPase"/>
</dbReference>
<feature type="compositionally biased region" description="Polar residues" evidence="8">
    <location>
        <begin position="43"/>
        <end position="57"/>
    </location>
</feature>
<dbReference type="InterPro" id="IPR019775">
    <property type="entry name" value="WD40_repeat_CS"/>
</dbReference>
<dbReference type="PANTHER" id="PTHR22847:SF637">
    <property type="entry name" value="WD REPEAT DOMAIN 5B"/>
    <property type="match status" value="1"/>
</dbReference>
<evidence type="ECO:0000256" key="7">
    <source>
        <dbReference type="PROSITE-ProRule" id="PRU00221"/>
    </source>
</evidence>
<feature type="repeat" description="WD" evidence="7">
    <location>
        <begin position="908"/>
        <end position="949"/>
    </location>
</feature>
<dbReference type="Gene3D" id="2.130.10.10">
    <property type="entry name" value="YVTN repeat-like/Quinoprotein amine dehydrogenase"/>
    <property type="match status" value="3"/>
</dbReference>
<feature type="repeat" description="WD" evidence="7">
    <location>
        <begin position="950"/>
        <end position="991"/>
    </location>
</feature>
<feature type="repeat" description="WD" evidence="7">
    <location>
        <begin position="1239"/>
        <end position="1279"/>
    </location>
</feature>
<feature type="repeat" description="WD" evidence="7">
    <location>
        <begin position="1197"/>
        <end position="1238"/>
    </location>
</feature>
<dbReference type="FunFam" id="3.40.50.300:FF:001638">
    <property type="entry name" value="NACHT and WD40 domain protein"/>
    <property type="match status" value="1"/>
</dbReference>